<keyword evidence="1" id="KW-0472">Membrane</keyword>
<accession>A0A815S4F4</accession>
<keyword evidence="1" id="KW-0812">Transmembrane</keyword>
<sequence length="134" mass="14977">MERRNIPALLIIGVTTSGFVGLILSSCGIACCVLICRKEKTNPSLSRNIKMNQRVRQASVKTRIIGPLRDSCLEEAHLYETMSENPYIYNMFTINGPNSARLSALSHSQPIVDPSTLAYIPPWDVETEEREILV</sequence>
<dbReference type="PROSITE" id="PS51257">
    <property type="entry name" value="PROKAR_LIPOPROTEIN"/>
    <property type="match status" value="1"/>
</dbReference>
<comment type="caution">
    <text evidence="2">The sequence shown here is derived from an EMBL/GenBank/DDBJ whole genome shotgun (WGS) entry which is preliminary data.</text>
</comment>
<dbReference type="Proteomes" id="UP000681722">
    <property type="component" value="Unassembled WGS sequence"/>
</dbReference>
<organism evidence="2 4">
    <name type="scientific">Didymodactylos carnosus</name>
    <dbReference type="NCBI Taxonomy" id="1234261"/>
    <lineage>
        <taxon>Eukaryota</taxon>
        <taxon>Metazoa</taxon>
        <taxon>Spiralia</taxon>
        <taxon>Gnathifera</taxon>
        <taxon>Rotifera</taxon>
        <taxon>Eurotatoria</taxon>
        <taxon>Bdelloidea</taxon>
        <taxon>Philodinida</taxon>
        <taxon>Philodinidae</taxon>
        <taxon>Didymodactylos</taxon>
    </lineage>
</organism>
<evidence type="ECO:0000313" key="3">
    <source>
        <dbReference type="EMBL" id="CAF4347846.1"/>
    </source>
</evidence>
<reference evidence="2" key="1">
    <citation type="submission" date="2021-02" db="EMBL/GenBank/DDBJ databases">
        <authorList>
            <person name="Nowell W R."/>
        </authorList>
    </citation>
    <scope>NUCLEOTIDE SEQUENCE</scope>
</reference>
<feature type="transmembrane region" description="Helical" evidence="1">
    <location>
        <begin position="6"/>
        <end position="36"/>
    </location>
</feature>
<keyword evidence="1" id="KW-1133">Transmembrane helix</keyword>
<evidence type="ECO:0000313" key="4">
    <source>
        <dbReference type="Proteomes" id="UP000663829"/>
    </source>
</evidence>
<dbReference type="Proteomes" id="UP000663829">
    <property type="component" value="Unassembled WGS sequence"/>
</dbReference>
<dbReference type="EMBL" id="CAJNOQ010021259">
    <property type="protein sequence ID" value="CAF1483360.1"/>
    <property type="molecule type" value="Genomic_DNA"/>
</dbReference>
<evidence type="ECO:0000313" key="2">
    <source>
        <dbReference type="EMBL" id="CAF1483360.1"/>
    </source>
</evidence>
<proteinExistence type="predicted"/>
<dbReference type="EMBL" id="CAJOBC010086741">
    <property type="protein sequence ID" value="CAF4347846.1"/>
    <property type="molecule type" value="Genomic_DNA"/>
</dbReference>
<gene>
    <name evidence="2" type="ORF">GPM918_LOCUS35934</name>
    <name evidence="3" type="ORF">SRO942_LOCUS36658</name>
</gene>
<dbReference type="AlphaFoldDB" id="A0A815S4F4"/>
<protein>
    <submittedName>
        <fullName evidence="2">Uncharacterized protein</fullName>
    </submittedName>
</protein>
<evidence type="ECO:0000256" key="1">
    <source>
        <dbReference type="SAM" id="Phobius"/>
    </source>
</evidence>
<keyword evidence="4" id="KW-1185">Reference proteome</keyword>
<name>A0A815S4F4_9BILA</name>